<reference evidence="1" key="2">
    <citation type="submission" date="2020-05" db="UniProtKB">
        <authorList>
            <consortium name="EnsemblMetazoa"/>
        </authorList>
    </citation>
    <scope>IDENTIFICATION</scope>
    <source>
        <strain evidence="1">IAEA</strain>
    </source>
</reference>
<dbReference type="Proteomes" id="UP000092460">
    <property type="component" value="Unassembled WGS sequence"/>
</dbReference>
<keyword evidence="2" id="KW-1185">Reference proteome</keyword>
<reference evidence="2" key="1">
    <citation type="submission" date="2015-01" db="EMBL/GenBank/DDBJ databases">
        <authorList>
            <person name="Aksoy S."/>
            <person name="Warren W."/>
            <person name="Wilson R.K."/>
        </authorList>
    </citation>
    <scope>NUCLEOTIDE SEQUENCE [LARGE SCALE GENOMIC DNA]</scope>
    <source>
        <strain evidence="2">IAEA</strain>
    </source>
</reference>
<accession>A0A1B0BY60</accession>
<evidence type="ECO:0000313" key="2">
    <source>
        <dbReference type="Proteomes" id="UP000092460"/>
    </source>
</evidence>
<dbReference type="VEuPathDB" id="VectorBase:GPPI044028"/>
<evidence type="ECO:0000313" key="1">
    <source>
        <dbReference type="EnsemblMetazoa" id="GPPI044028-PA"/>
    </source>
</evidence>
<dbReference type="EMBL" id="JXJN01022497">
    <property type="status" value="NOT_ANNOTATED_CDS"/>
    <property type="molecule type" value="Genomic_DNA"/>
</dbReference>
<dbReference type="AlphaFoldDB" id="A0A1B0BY60"/>
<organism evidence="1 2">
    <name type="scientific">Glossina palpalis gambiensis</name>
    <dbReference type="NCBI Taxonomy" id="67801"/>
    <lineage>
        <taxon>Eukaryota</taxon>
        <taxon>Metazoa</taxon>
        <taxon>Ecdysozoa</taxon>
        <taxon>Arthropoda</taxon>
        <taxon>Hexapoda</taxon>
        <taxon>Insecta</taxon>
        <taxon>Pterygota</taxon>
        <taxon>Neoptera</taxon>
        <taxon>Endopterygota</taxon>
        <taxon>Diptera</taxon>
        <taxon>Brachycera</taxon>
        <taxon>Muscomorpha</taxon>
        <taxon>Hippoboscoidea</taxon>
        <taxon>Glossinidae</taxon>
        <taxon>Glossina</taxon>
    </lineage>
</organism>
<sequence>MEIDREDEEPFLGFDLEINQEIGGGQINDMTRPVEMGREGEKRDNLMESADDEPTTMVHLKSPDLFSNDSDDTYTAQLEEADADMEMLNRRIGAFEDQLKPQPDNVVADIEELREVVKCLTTEDKIVQMSFDKVFTNNLAVYSRRTDTLIGCQYADDKQKETCPHKTMIVFGVRSLATASNLILSVLNIFHRSCITVQNVNEVTEHLKQVTKDLLHIYKKDPTNIALKETASNFLKLMMDLTKAYPGTTFASFRVENDYRLTNLLDCEMEEEPEEEYVPFGLEGVKEKISPIIHGLRIKSVYPREAKLQSLPTRLDGGRARLLQRGDGTEPCCKYPEIYPAPAEDNILLDMTEKIKSIRNSNCRIYASVKELRKSCIIFEELCFQLDI</sequence>
<protein>
    <submittedName>
        <fullName evidence="1">Uncharacterized protein</fullName>
    </submittedName>
</protein>
<proteinExistence type="predicted"/>
<dbReference type="EnsemblMetazoa" id="GPPI044028-RA">
    <property type="protein sequence ID" value="GPPI044028-PA"/>
    <property type="gene ID" value="GPPI044028"/>
</dbReference>
<name>A0A1B0BY60_9MUSC</name>